<feature type="chain" id="PRO_5046722359" evidence="6">
    <location>
        <begin position="23"/>
        <end position="464"/>
    </location>
</feature>
<dbReference type="SUPFAM" id="SSF48452">
    <property type="entry name" value="TPR-like"/>
    <property type="match status" value="1"/>
</dbReference>
<feature type="signal peptide" evidence="6">
    <location>
        <begin position="1"/>
        <end position="22"/>
    </location>
</feature>
<dbReference type="Proteomes" id="UP001162741">
    <property type="component" value="Chromosome"/>
</dbReference>
<sequence length="464" mass="51442">MTMFKYSKRIIAGLLVAGSLSACEKLIEIDPPVTEMSTPLVFGSQKLALSALSGAMSSTANSQAFGINLTLLTGMAADEITYAAGANFDEVSLNTYMPLSTTSGVNTINSMWSDLYSGIYRFNAVIEGVQASTVLSDSVKTQITGNARFMRGLCYFYLTNLFKDVPLVLETDVTKTALLPKDSAARVYRQIVADLVAARDVLPADFTSQSGSRTVATKWAASALLARVYLYTEQWALAEQEATKLIDNSLFTIRPRTAIQDIMVRNNSEAIFQFGSYLNATSGYTNLGVTLGASYTQYSMTPSLRNSFVAADIRRTNWVREFTYLGVLTYQPYKYRNGAANTVRLEAPTVFRLAEQYLIRAEARLRLQRPIDGREDMNVVRQRAGLDASTSTDPAVLTLELEEERRHELFCEYGHRMFDLRRTGRSNAVIGAIKPTWTPKAVYFPVPQSSINANPNLEQNPDYL</sequence>
<protein>
    <submittedName>
        <fullName evidence="9">RagB/SusD family nutrient uptake outer membrane protein</fullName>
    </submittedName>
</protein>
<feature type="domain" description="RagB/SusD" evidence="7">
    <location>
        <begin position="330"/>
        <end position="463"/>
    </location>
</feature>
<evidence type="ECO:0000256" key="1">
    <source>
        <dbReference type="ARBA" id="ARBA00004442"/>
    </source>
</evidence>
<proteinExistence type="inferred from homology"/>
<dbReference type="Pfam" id="PF14322">
    <property type="entry name" value="SusD-like_3"/>
    <property type="match status" value="1"/>
</dbReference>
<keyword evidence="5" id="KW-0998">Cell outer membrane</keyword>
<dbReference type="Gene3D" id="1.25.40.390">
    <property type="match status" value="1"/>
</dbReference>
<evidence type="ECO:0000259" key="8">
    <source>
        <dbReference type="Pfam" id="PF14322"/>
    </source>
</evidence>
<evidence type="ECO:0000256" key="5">
    <source>
        <dbReference type="ARBA" id="ARBA00023237"/>
    </source>
</evidence>
<evidence type="ECO:0000256" key="4">
    <source>
        <dbReference type="ARBA" id="ARBA00023136"/>
    </source>
</evidence>
<dbReference type="Pfam" id="PF07980">
    <property type="entry name" value="SusD_RagB"/>
    <property type="match status" value="1"/>
</dbReference>
<dbReference type="EMBL" id="CP107006">
    <property type="protein sequence ID" value="UYQ94456.1"/>
    <property type="molecule type" value="Genomic_DNA"/>
</dbReference>
<feature type="domain" description="SusD-like N-terminal" evidence="8">
    <location>
        <begin position="103"/>
        <end position="230"/>
    </location>
</feature>
<comment type="similarity">
    <text evidence="2">Belongs to the SusD family.</text>
</comment>
<evidence type="ECO:0000313" key="9">
    <source>
        <dbReference type="EMBL" id="UYQ94456.1"/>
    </source>
</evidence>
<dbReference type="InterPro" id="IPR011990">
    <property type="entry name" value="TPR-like_helical_dom_sf"/>
</dbReference>
<dbReference type="CDD" id="cd08977">
    <property type="entry name" value="SusD"/>
    <property type="match status" value="1"/>
</dbReference>
<dbReference type="InterPro" id="IPR012944">
    <property type="entry name" value="SusD_RagB_dom"/>
</dbReference>
<accession>A0ABY6J519</accession>
<evidence type="ECO:0000256" key="2">
    <source>
        <dbReference type="ARBA" id="ARBA00006275"/>
    </source>
</evidence>
<evidence type="ECO:0000259" key="7">
    <source>
        <dbReference type="Pfam" id="PF07980"/>
    </source>
</evidence>
<keyword evidence="4" id="KW-0472">Membrane</keyword>
<keyword evidence="10" id="KW-1185">Reference proteome</keyword>
<reference evidence="9" key="1">
    <citation type="submission" date="2022-10" db="EMBL/GenBank/DDBJ databases">
        <title>Chitinophaga sp. nov., isolated from soil.</title>
        <authorList>
            <person name="Jeon C.O."/>
        </authorList>
    </citation>
    <scope>NUCLEOTIDE SEQUENCE</scope>
    <source>
        <strain evidence="9">R8</strain>
    </source>
</reference>
<evidence type="ECO:0000256" key="6">
    <source>
        <dbReference type="SAM" id="SignalP"/>
    </source>
</evidence>
<name>A0ABY6J519_9BACT</name>
<dbReference type="InterPro" id="IPR033985">
    <property type="entry name" value="SusD-like_N"/>
</dbReference>
<gene>
    <name evidence="9" type="ORF">MKQ68_05050</name>
</gene>
<evidence type="ECO:0000313" key="10">
    <source>
        <dbReference type="Proteomes" id="UP001162741"/>
    </source>
</evidence>
<organism evidence="9 10">
    <name type="scientific">Chitinophaga horti</name>
    <dbReference type="NCBI Taxonomy" id="2920382"/>
    <lineage>
        <taxon>Bacteria</taxon>
        <taxon>Pseudomonadati</taxon>
        <taxon>Bacteroidota</taxon>
        <taxon>Chitinophagia</taxon>
        <taxon>Chitinophagales</taxon>
        <taxon>Chitinophagaceae</taxon>
        <taxon>Chitinophaga</taxon>
    </lineage>
</organism>
<comment type="subcellular location">
    <subcellularLocation>
        <location evidence="1">Cell outer membrane</location>
    </subcellularLocation>
</comment>
<dbReference type="PROSITE" id="PS51257">
    <property type="entry name" value="PROKAR_LIPOPROTEIN"/>
    <property type="match status" value="1"/>
</dbReference>
<evidence type="ECO:0000256" key="3">
    <source>
        <dbReference type="ARBA" id="ARBA00022729"/>
    </source>
</evidence>
<dbReference type="RefSeq" id="WP_244845786.1">
    <property type="nucleotide sequence ID" value="NZ_CP107006.1"/>
</dbReference>
<keyword evidence="3 6" id="KW-0732">Signal</keyword>